<accession>A0AAD9DVB9</accession>
<feature type="region of interest" description="Disordered" evidence="1">
    <location>
        <begin position="150"/>
        <end position="301"/>
    </location>
</feature>
<feature type="compositionally biased region" description="Acidic residues" evidence="1">
    <location>
        <begin position="253"/>
        <end position="264"/>
    </location>
</feature>
<gene>
    <name evidence="2" type="ORF">P4O66_001707</name>
</gene>
<sequence>MDVARGFNSPVQADETGYTPLPGSSTMGNPQQSRRRSAGGPSSRRVLNVPRCQPAPRAIGPQPHCLLPPRMWDPKATACPAAAGCQVLGPSGSLERPLATAASPSISTRQRAAGELRPSGSPAAPPGTISGLFTKTRCFPELPTVDMAGGPVAAAGGGGGSKGVGNGEGEDGEGGGVGSGEGEDGEGGGVGNGGEDGEGGGVGSGEGEDGEGGGVGNGEGEDEGGDDSEVGEAGGVGSGEGEDGEGGGVGNGEGEDEGGDDSEVGEAGGVGSGEGEDGEAGGVGSGEGEDGEAGGVGSGGVEVRVMKCCWWRCGDEDGW</sequence>
<feature type="compositionally biased region" description="Gly residues" evidence="1">
    <location>
        <begin position="187"/>
        <end position="205"/>
    </location>
</feature>
<reference evidence="2" key="1">
    <citation type="submission" date="2023-03" db="EMBL/GenBank/DDBJ databases">
        <title>Electrophorus voltai genome.</title>
        <authorList>
            <person name="Bian C."/>
        </authorList>
    </citation>
    <scope>NUCLEOTIDE SEQUENCE</scope>
    <source>
        <strain evidence="2">CB-2022</strain>
        <tissue evidence="2">Muscle</tissue>
    </source>
</reference>
<evidence type="ECO:0000256" key="1">
    <source>
        <dbReference type="SAM" id="MobiDB-lite"/>
    </source>
</evidence>
<feature type="compositionally biased region" description="Gly residues" evidence="1">
    <location>
        <begin position="155"/>
        <end position="167"/>
    </location>
</feature>
<comment type="caution">
    <text evidence="2">The sequence shown here is derived from an EMBL/GenBank/DDBJ whole genome shotgun (WGS) entry which is preliminary data.</text>
</comment>
<evidence type="ECO:0000313" key="2">
    <source>
        <dbReference type="EMBL" id="KAK1792992.1"/>
    </source>
</evidence>
<dbReference type="EMBL" id="JAROKS010000018">
    <property type="protein sequence ID" value="KAK1792992.1"/>
    <property type="molecule type" value="Genomic_DNA"/>
</dbReference>
<name>A0AAD9DVB9_9TELE</name>
<organism evidence="2 3">
    <name type="scientific">Electrophorus voltai</name>
    <dbReference type="NCBI Taxonomy" id="2609070"/>
    <lineage>
        <taxon>Eukaryota</taxon>
        <taxon>Metazoa</taxon>
        <taxon>Chordata</taxon>
        <taxon>Craniata</taxon>
        <taxon>Vertebrata</taxon>
        <taxon>Euteleostomi</taxon>
        <taxon>Actinopterygii</taxon>
        <taxon>Neopterygii</taxon>
        <taxon>Teleostei</taxon>
        <taxon>Ostariophysi</taxon>
        <taxon>Gymnotiformes</taxon>
        <taxon>Gymnotoidei</taxon>
        <taxon>Gymnotidae</taxon>
        <taxon>Electrophorus</taxon>
    </lineage>
</organism>
<feature type="region of interest" description="Disordered" evidence="1">
    <location>
        <begin position="1"/>
        <end position="63"/>
    </location>
</feature>
<feature type="compositionally biased region" description="Acidic residues" evidence="1">
    <location>
        <begin position="219"/>
        <end position="230"/>
    </location>
</feature>
<feature type="compositionally biased region" description="Polar residues" evidence="1">
    <location>
        <begin position="22"/>
        <end position="32"/>
    </location>
</feature>
<evidence type="ECO:0000313" key="3">
    <source>
        <dbReference type="Proteomes" id="UP001239994"/>
    </source>
</evidence>
<keyword evidence="3" id="KW-1185">Reference proteome</keyword>
<protein>
    <submittedName>
        <fullName evidence="2">Uncharacterized protein</fullName>
    </submittedName>
</protein>
<proteinExistence type="predicted"/>
<dbReference type="AlphaFoldDB" id="A0AAD9DVB9"/>
<dbReference type="Proteomes" id="UP001239994">
    <property type="component" value="Unassembled WGS sequence"/>
</dbReference>
<feature type="region of interest" description="Disordered" evidence="1">
    <location>
        <begin position="95"/>
        <end position="134"/>
    </location>
</feature>